<evidence type="ECO:0000256" key="3">
    <source>
        <dbReference type="ARBA" id="ARBA00022692"/>
    </source>
</evidence>
<dbReference type="GO" id="GO:0015031">
    <property type="term" value="P:protein transport"/>
    <property type="evidence" value="ECO:0007669"/>
    <property type="project" value="UniProtKB-KW"/>
</dbReference>
<feature type="transmembrane region" description="Helical" evidence="8">
    <location>
        <begin position="6"/>
        <end position="22"/>
    </location>
</feature>
<keyword evidence="3 8" id="KW-0812">Transmembrane</keyword>
<protein>
    <submittedName>
        <fullName evidence="9">Twin-arginine translocation protein TatB</fullName>
    </submittedName>
</protein>
<evidence type="ECO:0000256" key="1">
    <source>
        <dbReference type="ARBA" id="ARBA00004167"/>
    </source>
</evidence>
<evidence type="ECO:0000256" key="2">
    <source>
        <dbReference type="ARBA" id="ARBA00022448"/>
    </source>
</evidence>
<dbReference type="GO" id="GO:0016020">
    <property type="term" value="C:membrane"/>
    <property type="evidence" value="ECO:0007669"/>
    <property type="project" value="UniProtKB-ARBA"/>
</dbReference>
<evidence type="ECO:0000256" key="5">
    <source>
        <dbReference type="ARBA" id="ARBA00022989"/>
    </source>
</evidence>
<dbReference type="EMBL" id="CACVAW010000018">
    <property type="protein sequence ID" value="CAA6805339.1"/>
    <property type="molecule type" value="Genomic_DNA"/>
</dbReference>
<accession>A0A6S6SJ70</accession>
<reference evidence="9" key="1">
    <citation type="submission" date="2020-01" db="EMBL/GenBank/DDBJ databases">
        <authorList>
            <person name="Meier V. D."/>
            <person name="Meier V D."/>
        </authorList>
    </citation>
    <scope>NUCLEOTIDE SEQUENCE</scope>
    <source>
        <strain evidence="9">HLG_WM_MAG_12</strain>
    </source>
</reference>
<evidence type="ECO:0000313" key="9">
    <source>
        <dbReference type="EMBL" id="CAA6805339.1"/>
    </source>
</evidence>
<dbReference type="AlphaFoldDB" id="A0A6S6SJ70"/>
<evidence type="ECO:0000256" key="7">
    <source>
        <dbReference type="ARBA" id="ARBA00023136"/>
    </source>
</evidence>
<evidence type="ECO:0000256" key="4">
    <source>
        <dbReference type="ARBA" id="ARBA00022927"/>
    </source>
</evidence>
<keyword evidence="2" id="KW-0813">Transport</keyword>
<comment type="subcellular location">
    <subcellularLocation>
        <location evidence="1">Membrane</location>
        <topology evidence="1">Single-pass membrane protein</topology>
    </subcellularLocation>
</comment>
<evidence type="ECO:0000256" key="8">
    <source>
        <dbReference type="SAM" id="Phobius"/>
    </source>
</evidence>
<name>A0A6S6SJ70_9BACT</name>
<dbReference type="Gene3D" id="1.20.5.3310">
    <property type="match status" value="1"/>
</dbReference>
<keyword evidence="4" id="KW-0653">Protein transport</keyword>
<proteinExistence type="predicted"/>
<dbReference type="InterPro" id="IPR003369">
    <property type="entry name" value="TatA/B/E"/>
</dbReference>
<sequence length="83" mass="9430">MFGLSFGEIFIIMVIAIVFLGPEKLPGAIKGFAKTIKDIRLGLYQLKRSITEDEELKSLRDEFIEEDLIEENELPSNTGKNKK</sequence>
<dbReference type="PRINTS" id="PR01506">
    <property type="entry name" value="TATBPROTEIN"/>
</dbReference>
<organism evidence="9">
    <name type="scientific">uncultured Campylobacterales bacterium</name>
    <dbReference type="NCBI Taxonomy" id="352960"/>
    <lineage>
        <taxon>Bacteria</taxon>
        <taxon>Pseudomonadati</taxon>
        <taxon>Campylobacterota</taxon>
        <taxon>Epsilonproteobacteria</taxon>
        <taxon>Campylobacterales</taxon>
        <taxon>environmental samples</taxon>
    </lineage>
</organism>
<gene>
    <name evidence="9" type="ORF">HELGO_WM13151</name>
</gene>
<keyword evidence="5 8" id="KW-1133">Transmembrane helix</keyword>
<dbReference type="Pfam" id="PF02416">
    <property type="entry name" value="TatA_B_E"/>
    <property type="match status" value="1"/>
</dbReference>
<keyword evidence="7 8" id="KW-0472">Membrane</keyword>
<keyword evidence="6" id="KW-0811">Translocation</keyword>
<evidence type="ECO:0000256" key="6">
    <source>
        <dbReference type="ARBA" id="ARBA00023010"/>
    </source>
</evidence>